<protein>
    <recommendedName>
        <fullName evidence="4">DNA replication/recombination mediator RecO N-terminal domain-containing protein</fullName>
    </recommendedName>
</protein>
<gene>
    <name evidence="5" type="ORF">MNBD_BACTEROID01-1528</name>
</gene>
<dbReference type="Pfam" id="PF11967">
    <property type="entry name" value="RecO_N"/>
    <property type="match status" value="1"/>
</dbReference>
<dbReference type="AlphaFoldDB" id="A0A3B0T5V2"/>
<dbReference type="PANTHER" id="PTHR33991:SF1">
    <property type="entry name" value="DNA REPAIR PROTEIN RECO"/>
    <property type="match status" value="1"/>
</dbReference>
<dbReference type="InterPro" id="IPR012340">
    <property type="entry name" value="NA-bd_OB-fold"/>
</dbReference>
<dbReference type="InterPro" id="IPR003717">
    <property type="entry name" value="RecO"/>
</dbReference>
<dbReference type="EMBL" id="UOEP01000001">
    <property type="protein sequence ID" value="VAW12260.1"/>
    <property type="molecule type" value="Genomic_DNA"/>
</dbReference>
<evidence type="ECO:0000256" key="3">
    <source>
        <dbReference type="ARBA" id="ARBA00023204"/>
    </source>
</evidence>
<evidence type="ECO:0000256" key="2">
    <source>
        <dbReference type="ARBA" id="ARBA00023172"/>
    </source>
</evidence>
<keyword evidence="1" id="KW-0227">DNA damage</keyword>
<sequence>MLASTKGIVLHFIKYGESSVIATIYTEKFGRQAYIINAARSKNAKNKVRFLQPLFILDLVVYQKPSRDIQRVKEIKFAVPFNSIPFEVTKSTQAIFIAEILYKTLREEESYPKLFGFLENAIHYFDLMGDGTNNFHLFFLIRLTEYIGIHPNTEFMELYKFFDLKKGVFTPAEPSHTMLVNKELTPVFKKLLQLRLNELSTFKITRQHREALLQKLIDYYQLHFEAPGSLKSLPVLKEVFK</sequence>
<evidence type="ECO:0000313" key="5">
    <source>
        <dbReference type="EMBL" id="VAW12260.1"/>
    </source>
</evidence>
<accession>A0A3B0T5V2</accession>
<organism evidence="5">
    <name type="scientific">hydrothermal vent metagenome</name>
    <dbReference type="NCBI Taxonomy" id="652676"/>
    <lineage>
        <taxon>unclassified sequences</taxon>
        <taxon>metagenomes</taxon>
        <taxon>ecological metagenomes</taxon>
    </lineage>
</organism>
<keyword evidence="2" id="KW-0233">DNA recombination</keyword>
<dbReference type="InterPro" id="IPR022572">
    <property type="entry name" value="DNA_rep/recomb_RecO_N"/>
</dbReference>
<dbReference type="PANTHER" id="PTHR33991">
    <property type="entry name" value="DNA REPAIR PROTEIN RECO"/>
    <property type="match status" value="1"/>
</dbReference>
<evidence type="ECO:0000256" key="1">
    <source>
        <dbReference type="ARBA" id="ARBA00022763"/>
    </source>
</evidence>
<dbReference type="GO" id="GO:0006302">
    <property type="term" value="P:double-strand break repair"/>
    <property type="evidence" value="ECO:0007669"/>
    <property type="project" value="TreeGrafter"/>
</dbReference>
<name>A0A3B0T5V2_9ZZZZ</name>
<dbReference type="GO" id="GO:0006310">
    <property type="term" value="P:DNA recombination"/>
    <property type="evidence" value="ECO:0007669"/>
    <property type="project" value="UniProtKB-KW"/>
</dbReference>
<proteinExistence type="inferred from homology"/>
<dbReference type="InterPro" id="IPR037278">
    <property type="entry name" value="ARFGAP/RecO"/>
</dbReference>
<feature type="domain" description="DNA replication/recombination mediator RecO N-terminal" evidence="4">
    <location>
        <begin position="1"/>
        <end position="78"/>
    </location>
</feature>
<dbReference type="NCBIfam" id="TIGR00613">
    <property type="entry name" value="reco"/>
    <property type="match status" value="1"/>
</dbReference>
<dbReference type="Pfam" id="PF02565">
    <property type="entry name" value="RecO_C"/>
    <property type="match status" value="1"/>
</dbReference>
<evidence type="ECO:0000259" key="4">
    <source>
        <dbReference type="Pfam" id="PF11967"/>
    </source>
</evidence>
<dbReference type="SUPFAM" id="SSF57863">
    <property type="entry name" value="ArfGap/RecO-like zinc finger"/>
    <property type="match status" value="1"/>
</dbReference>
<dbReference type="HAMAP" id="MF_00201">
    <property type="entry name" value="RecO"/>
    <property type="match status" value="1"/>
</dbReference>
<keyword evidence="3" id="KW-0234">DNA repair</keyword>
<dbReference type="GO" id="GO:0043590">
    <property type="term" value="C:bacterial nucleoid"/>
    <property type="evidence" value="ECO:0007669"/>
    <property type="project" value="TreeGrafter"/>
</dbReference>
<reference evidence="5" key="1">
    <citation type="submission" date="2018-06" db="EMBL/GenBank/DDBJ databases">
        <authorList>
            <person name="Zhirakovskaya E."/>
        </authorList>
    </citation>
    <scope>NUCLEOTIDE SEQUENCE</scope>
</reference>
<dbReference type="Gene3D" id="2.40.50.140">
    <property type="entry name" value="Nucleic acid-binding proteins"/>
    <property type="match status" value="1"/>
</dbReference>
<dbReference type="SUPFAM" id="SSF50249">
    <property type="entry name" value="Nucleic acid-binding proteins"/>
    <property type="match status" value="1"/>
</dbReference>